<dbReference type="Gene3D" id="3.30.70.1520">
    <property type="entry name" value="Heterotetrameric sarcosine oxidase"/>
    <property type="match status" value="1"/>
</dbReference>
<dbReference type="Gene3D" id="3.30.1360.120">
    <property type="entry name" value="Probable tRNA modification gtpase trme, domain 1"/>
    <property type="match status" value="1"/>
</dbReference>
<dbReference type="RefSeq" id="WP_159980283.1">
    <property type="nucleotide sequence ID" value="NZ_BLIV01000009.1"/>
</dbReference>
<dbReference type="SUPFAM" id="SSF103025">
    <property type="entry name" value="Folate-binding domain"/>
    <property type="match status" value="1"/>
</dbReference>
<organism evidence="1 2">
    <name type="scientific">Roseobacter cerasinus</name>
    <dbReference type="NCBI Taxonomy" id="2602289"/>
    <lineage>
        <taxon>Bacteria</taxon>
        <taxon>Pseudomonadati</taxon>
        <taxon>Pseudomonadota</taxon>
        <taxon>Alphaproteobacteria</taxon>
        <taxon>Rhodobacterales</taxon>
        <taxon>Roseobacteraceae</taxon>
        <taxon>Roseobacter</taxon>
    </lineage>
</organism>
<proteinExistence type="predicted"/>
<name>A0A640VUE5_9RHOB</name>
<dbReference type="EMBL" id="BLIV01000009">
    <property type="protein sequence ID" value="GFE52028.1"/>
    <property type="molecule type" value="Genomic_DNA"/>
</dbReference>
<dbReference type="AlphaFoldDB" id="A0A640VUE5"/>
<evidence type="ECO:0000313" key="1">
    <source>
        <dbReference type="EMBL" id="GFE52028.1"/>
    </source>
</evidence>
<accession>A0A640VUE5</accession>
<protein>
    <submittedName>
        <fullName evidence="1">Uncharacterized protein</fullName>
    </submittedName>
</protein>
<sequence length="181" mass="18851">MVELIAKSPCAGLLPLAIGDVQVVEVDLGVLTSIAPYAGQGGATSDALRAAHGMRFPKLNRATGKDGARAIWFGRDMALLAGPPCDASMAEHAALTDQSDAWASVVVSGAAAEDVLARLVPIDLRQAHFATGHAARTLVKHMAASITRTGPESFLILVFRSMARTLAHDLKEAMEAVAARG</sequence>
<evidence type="ECO:0000313" key="2">
    <source>
        <dbReference type="Proteomes" id="UP000436522"/>
    </source>
</evidence>
<keyword evidence="2" id="KW-1185">Reference proteome</keyword>
<comment type="caution">
    <text evidence="1">The sequence shown here is derived from an EMBL/GenBank/DDBJ whole genome shotgun (WGS) entry which is preliminary data.</text>
</comment>
<dbReference type="Proteomes" id="UP000436522">
    <property type="component" value="Unassembled WGS sequence"/>
</dbReference>
<dbReference type="OrthoDB" id="7350722at2"/>
<dbReference type="InterPro" id="IPR027266">
    <property type="entry name" value="TrmE/GcvT-like"/>
</dbReference>
<reference evidence="1 2" key="1">
    <citation type="submission" date="2019-12" db="EMBL/GenBank/DDBJ databases">
        <title>Roseobacter cerasinus sp. nov., isolated from seawater around aquaculture.</title>
        <authorList>
            <person name="Muramatsu S."/>
            <person name="Takabe Y."/>
            <person name="Mori K."/>
            <person name="Takaichi S."/>
            <person name="Hanada S."/>
        </authorList>
    </citation>
    <scope>NUCLEOTIDE SEQUENCE [LARGE SCALE GENOMIC DNA]</scope>
    <source>
        <strain evidence="1 2">AI77</strain>
    </source>
</reference>
<gene>
    <name evidence="1" type="ORF">So717_37810</name>
</gene>